<dbReference type="EMBL" id="CBXF010000013">
    <property type="protein sequence ID" value="CDL81183.1"/>
    <property type="molecule type" value="Genomic_DNA"/>
</dbReference>
<proteinExistence type="predicted"/>
<comment type="caution">
    <text evidence="1">The sequence shown here is derived from an EMBL/GenBank/DDBJ whole genome shotgun (WGS) entry which is preliminary data.</text>
</comment>
<name>W1ITL9_9GAMM</name>
<dbReference type="Proteomes" id="UP000019202">
    <property type="component" value="Unassembled WGS sequence"/>
</dbReference>
<evidence type="ECO:0000313" key="1">
    <source>
        <dbReference type="EMBL" id="CDL81183.1"/>
    </source>
</evidence>
<reference evidence="1" key="1">
    <citation type="submission" date="2013-11" db="EMBL/GenBank/DDBJ databases">
        <title>Draft genome sequence and annotation of the entomopathogenic bacteria, Xenorhabdus cabanillasi strain JM26 and Xenorhabdus szentirmai strain DSM 16338.</title>
        <authorList>
            <person name="Gualtieri M."/>
            <person name="Ogier J.C."/>
            <person name="Pages S."/>
            <person name="Givaudan A."/>
            <person name="Gaudriault S."/>
        </authorList>
    </citation>
    <scope>NUCLEOTIDE SEQUENCE [LARGE SCALE GENOMIC DNA]</scope>
    <source>
        <strain evidence="1">DSM 16338</strain>
    </source>
</reference>
<sequence length="149" mass="16921">MSTLERLGSTESVSDSLEDGKVIGNIHKSDILEAQANVNITLDNYPSLYGQFLTTTINPHSASIINQIHVRIADVLKEGTRFNEETIDTLKRFWHQGGFSEKEINLWSNLELMDRYQNNALLLHKMIFVNGLRSNKAFLIYNQIAEGLL</sequence>
<evidence type="ECO:0000313" key="2">
    <source>
        <dbReference type="Proteomes" id="UP000019202"/>
    </source>
</evidence>
<keyword evidence="2" id="KW-1185">Reference proteome</keyword>
<dbReference type="GeneID" id="97123204"/>
<dbReference type="AlphaFoldDB" id="W1ITL9"/>
<gene>
    <name evidence="1" type="ORF">XSR1_110064</name>
</gene>
<dbReference type="RefSeq" id="WP_038234580.1">
    <property type="nucleotide sequence ID" value="NZ_CAWLWS010000013.1"/>
</dbReference>
<accession>W1ITL9</accession>
<protein>
    <submittedName>
        <fullName evidence="1">Uncharacterized protein</fullName>
    </submittedName>
</protein>
<organism evidence="1 2">
    <name type="scientific">Xenorhabdus szentirmaii DSM 16338</name>
    <dbReference type="NCBI Taxonomy" id="1427518"/>
    <lineage>
        <taxon>Bacteria</taxon>
        <taxon>Pseudomonadati</taxon>
        <taxon>Pseudomonadota</taxon>
        <taxon>Gammaproteobacteria</taxon>
        <taxon>Enterobacterales</taxon>
        <taxon>Morganellaceae</taxon>
        <taxon>Xenorhabdus</taxon>
    </lineage>
</organism>